<gene>
    <name evidence="6" type="ORF">BSZ40_04615</name>
</gene>
<dbReference type="SUPFAM" id="SSF88688">
    <property type="entry name" value="Families 57/38 glycoside transferase middle domain"/>
    <property type="match status" value="1"/>
</dbReference>
<dbReference type="SUPFAM" id="SSF74650">
    <property type="entry name" value="Galactose mutarotase-like"/>
    <property type="match status" value="1"/>
</dbReference>
<comment type="similarity">
    <text evidence="1">Belongs to the glycosyl hydrolase 38 family.</text>
</comment>
<dbReference type="InterPro" id="IPR011330">
    <property type="entry name" value="Glyco_hydro/deAcase_b/a-brl"/>
</dbReference>
<evidence type="ECO:0000313" key="6">
    <source>
        <dbReference type="EMBL" id="OKL52187.1"/>
    </source>
</evidence>
<dbReference type="Gene3D" id="3.20.110.10">
    <property type="entry name" value="Glycoside hydrolase 38, N terminal domain"/>
    <property type="match status" value="1"/>
</dbReference>
<dbReference type="SUPFAM" id="SSF88713">
    <property type="entry name" value="Glycoside hydrolase/deacetylase"/>
    <property type="match status" value="1"/>
</dbReference>
<dbReference type="InterPro" id="IPR000602">
    <property type="entry name" value="Glyco_hydro_38_N"/>
</dbReference>
<dbReference type="RefSeq" id="WP_073823734.1">
    <property type="nucleotide sequence ID" value="NZ_MQVS01000003.1"/>
</dbReference>
<dbReference type="InParanoid" id="A0A1Q5PXA4"/>
<dbReference type="EMBL" id="MQVS01000003">
    <property type="protein sequence ID" value="OKL52187.1"/>
    <property type="molecule type" value="Genomic_DNA"/>
</dbReference>
<dbReference type="InterPro" id="IPR015341">
    <property type="entry name" value="Glyco_hydro_38_cen"/>
</dbReference>
<dbReference type="Pfam" id="PF09261">
    <property type="entry name" value="Alpha-mann_mid"/>
    <property type="match status" value="1"/>
</dbReference>
<keyword evidence="3" id="KW-0378">Hydrolase</keyword>
<dbReference type="InterPro" id="IPR041147">
    <property type="entry name" value="GH38_C"/>
</dbReference>
<dbReference type="GO" id="GO:0030246">
    <property type="term" value="F:carbohydrate binding"/>
    <property type="evidence" value="ECO:0007669"/>
    <property type="project" value="InterPro"/>
</dbReference>
<dbReference type="GO" id="GO:0046872">
    <property type="term" value="F:metal ion binding"/>
    <property type="evidence" value="ECO:0007669"/>
    <property type="project" value="UniProtKB-KW"/>
</dbReference>
<dbReference type="Pfam" id="PF07748">
    <property type="entry name" value="Glyco_hydro_38C"/>
    <property type="match status" value="1"/>
</dbReference>
<name>A0A1Q5PXA4_9ACTO</name>
<keyword evidence="4" id="KW-0326">Glycosidase</keyword>
<dbReference type="Proteomes" id="UP000185612">
    <property type="component" value="Unassembled WGS sequence"/>
</dbReference>
<sequence length="1016" mass="110900">MHTQRALMEKRIDRTLTERIRRAETTPVIPLNIAAWQIPATTQTPGPPPPVPFATARSQNYSPLPVGSAWGPAWTTTWLHIYADIPAEMREDHLEIVIDLGWFDHSPGFQCEGLVYDNAGIVVKAINPKNQWIGVPPGTARVEFFIEAAANPLLLEVPPFQETPLGDPTTCGPEPLFRLARAEVVKVHTQVRELIADLTALYGLCRTLPDDSPRTWELLTAMTASLDSLSLSDIPGSAQAARDCLQTVLAQPADAAAHHLTAVAHAHIDSAWLWPVRETRRKVVRTLANVLRLLDDGFAFTFALPAAQHLAWLQQDAPEVFARVKAWVEKGRIVPVGGMWVEPDAVLPGSESITRQIVHGTRFFATELGVRTREFWLPDSFGYSGALPQLARLGGAHYFLTQKISWNQVNKFPHHSFWWEGIDGSRIFTHFPSADTYGSDLSAAQLAHAERNFADKGATNRSLIPFGYGDGGGGPMREMLWQGQRCANLAGSPRVHFGTPAEFFAAAVADHPQAETWVGELYLELHRGTLTTQANTKAGNRRCEALLRTAEAWCATAAARGLLDYPAKELTDCWQAVLLGQFHDILPGSSIAWVHDEIEQTHREVADRLRDLIAAAMRALVGGHGGEEQSFNVTSFPLAGVTPFSAAPALPVSAAELVPQGDGYTLQNEAVSLHVAATGYVTSFTDRATGWQAIPAGVAAGELHLHDDFPNTWDAWDIEAHDLRRYTVLPPQGVEQVSAPDRAGVRVSYATAASTFTVTYWLASAGPLTVEIEADWHEREKLLKFAWPLNVHTTTAKFETHYGHLTRPIHTNTSWDAARFEVSAHRWVLVDDGVVGMAIANDATHGYELVRRPLQTGATYVELRPSLLRSPVFPDPAADVGHHTFRFTFTPTADVLTAVAAAQQLALPPLRAVGQPVAPLVEVSGTGLVVEALKLADDGSGDVIVRLYEARGTYATGQLRTSFPLAEAIETDLLEETLGQGATSHLTPTAITAVTNGVALALRPFQVVTLRLKKDE</sequence>
<dbReference type="OrthoDB" id="9772207at2"/>
<dbReference type="Pfam" id="PF01074">
    <property type="entry name" value="Glyco_hydro_38N"/>
    <property type="match status" value="1"/>
</dbReference>
<dbReference type="InterPro" id="IPR054723">
    <property type="entry name" value="Ams1-like_N"/>
</dbReference>
<proteinExistence type="inferred from homology"/>
<dbReference type="SMART" id="SM00872">
    <property type="entry name" value="Alpha-mann_mid"/>
    <property type="match status" value="1"/>
</dbReference>
<feature type="domain" description="Glycoside hydrolase family 38 central" evidence="5">
    <location>
        <begin position="524"/>
        <end position="602"/>
    </location>
</feature>
<protein>
    <recommendedName>
        <fullName evidence="5">Glycoside hydrolase family 38 central domain-containing protein</fullName>
    </recommendedName>
</protein>
<dbReference type="GO" id="GO:0006013">
    <property type="term" value="P:mannose metabolic process"/>
    <property type="evidence" value="ECO:0007669"/>
    <property type="project" value="InterPro"/>
</dbReference>
<organism evidence="6 7">
    <name type="scientific">Buchananella hordeovulneris</name>
    <dbReference type="NCBI Taxonomy" id="52770"/>
    <lineage>
        <taxon>Bacteria</taxon>
        <taxon>Bacillati</taxon>
        <taxon>Actinomycetota</taxon>
        <taxon>Actinomycetes</taxon>
        <taxon>Actinomycetales</taxon>
        <taxon>Actinomycetaceae</taxon>
        <taxon>Buchananella</taxon>
    </lineage>
</organism>
<dbReference type="InterPro" id="IPR027291">
    <property type="entry name" value="Glyco_hydro_38_N_sf"/>
</dbReference>
<dbReference type="Pfam" id="PF17677">
    <property type="entry name" value="Glyco_hydro38C2"/>
    <property type="match status" value="1"/>
</dbReference>
<evidence type="ECO:0000256" key="1">
    <source>
        <dbReference type="ARBA" id="ARBA00009792"/>
    </source>
</evidence>
<reference evidence="7" key="1">
    <citation type="submission" date="2016-12" db="EMBL/GenBank/DDBJ databases">
        <authorList>
            <person name="Meng X."/>
        </authorList>
    </citation>
    <scope>NUCLEOTIDE SEQUENCE [LARGE SCALE GENOMIC DNA]</scope>
    <source>
        <strain evidence="7">DSM 20732</strain>
    </source>
</reference>
<evidence type="ECO:0000256" key="2">
    <source>
        <dbReference type="ARBA" id="ARBA00022723"/>
    </source>
</evidence>
<dbReference type="GO" id="GO:0004559">
    <property type="term" value="F:alpha-mannosidase activity"/>
    <property type="evidence" value="ECO:0007669"/>
    <property type="project" value="InterPro"/>
</dbReference>
<evidence type="ECO:0000256" key="3">
    <source>
        <dbReference type="ARBA" id="ARBA00022801"/>
    </source>
</evidence>
<dbReference type="AlphaFoldDB" id="A0A1Q5PXA4"/>
<dbReference type="InterPro" id="IPR037094">
    <property type="entry name" value="Glyco_hydro_38_cen_sf"/>
</dbReference>
<evidence type="ECO:0000313" key="7">
    <source>
        <dbReference type="Proteomes" id="UP000185612"/>
    </source>
</evidence>
<dbReference type="PANTHER" id="PTHR46017:SF1">
    <property type="entry name" value="ALPHA-MANNOSIDASE 2C1"/>
    <property type="match status" value="1"/>
</dbReference>
<dbReference type="FunFam" id="3.20.110.10:FF:000002">
    <property type="entry name" value="alpha-mannosidase 2C1 isoform X1"/>
    <property type="match status" value="1"/>
</dbReference>
<keyword evidence="7" id="KW-1185">Reference proteome</keyword>
<accession>A0A1Q5PXA4</accession>
<dbReference type="Gene3D" id="2.70.98.30">
    <property type="entry name" value="Golgi alpha-mannosidase II, domain 4"/>
    <property type="match status" value="1"/>
</dbReference>
<dbReference type="InterPro" id="IPR011013">
    <property type="entry name" value="Gal_mutarotase_sf_dom"/>
</dbReference>
<dbReference type="InterPro" id="IPR011682">
    <property type="entry name" value="Glyco_hydro_38_C"/>
</dbReference>
<dbReference type="FunFam" id="1.20.1270.50:FF:000004">
    <property type="entry name" value="alpha-mannosidase 2C1 isoform X1"/>
    <property type="match status" value="1"/>
</dbReference>
<dbReference type="Gene3D" id="1.20.1270.50">
    <property type="entry name" value="Glycoside hydrolase family 38, central domain"/>
    <property type="match status" value="1"/>
</dbReference>
<dbReference type="InterPro" id="IPR028995">
    <property type="entry name" value="Glyco_hydro_57/38_cen_sf"/>
</dbReference>
<evidence type="ECO:0000259" key="5">
    <source>
        <dbReference type="SMART" id="SM00872"/>
    </source>
</evidence>
<dbReference type="GO" id="GO:0009313">
    <property type="term" value="P:oligosaccharide catabolic process"/>
    <property type="evidence" value="ECO:0007669"/>
    <property type="project" value="TreeGrafter"/>
</dbReference>
<dbReference type="CDD" id="cd10789">
    <property type="entry name" value="GH38N_AMII_ER_cytosolic"/>
    <property type="match status" value="1"/>
</dbReference>
<comment type="caution">
    <text evidence="6">The sequence shown here is derived from an EMBL/GenBank/DDBJ whole genome shotgun (WGS) entry which is preliminary data.</text>
</comment>
<keyword evidence="2" id="KW-0479">Metal-binding</keyword>
<dbReference type="Pfam" id="PF22907">
    <property type="entry name" value="Ams1-like_1st"/>
    <property type="match status" value="1"/>
</dbReference>
<evidence type="ECO:0000256" key="4">
    <source>
        <dbReference type="ARBA" id="ARBA00023295"/>
    </source>
</evidence>
<dbReference type="PANTHER" id="PTHR46017">
    <property type="entry name" value="ALPHA-MANNOSIDASE 2C1"/>
    <property type="match status" value="1"/>
</dbReference>
<dbReference type="STRING" id="52770.BSZ40_04615"/>
<dbReference type="Gene3D" id="2.60.40.2220">
    <property type="match status" value="1"/>
</dbReference>